<sequence length="132" mass="15481">MQEILPKTFELLARRAHDLELSIAANKEYNKEYVPSTPVACYSKAKYEPRKPKEASKLKKKEAHAVTFKTTKFSFRTKKVKGWPDLGKKKCLTLKEMQKKDYPFLDYDVPSMFDELLKAKLIELPSQRDPRR</sequence>
<keyword evidence="2" id="KW-1185">Reference proteome</keyword>
<evidence type="ECO:0000313" key="1">
    <source>
        <dbReference type="EMBL" id="GAA0170940.1"/>
    </source>
</evidence>
<comment type="caution">
    <text evidence="1">The sequence shown here is derived from an EMBL/GenBank/DDBJ whole genome shotgun (WGS) entry which is preliminary data.</text>
</comment>
<accession>A0AAV3R4X8</accession>
<gene>
    <name evidence="1" type="ORF">LIER_25091</name>
</gene>
<dbReference type="Proteomes" id="UP001454036">
    <property type="component" value="Unassembled WGS sequence"/>
</dbReference>
<organism evidence="1 2">
    <name type="scientific">Lithospermum erythrorhizon</name>
    <name type="common">Purple gromwell</name>
    <name type="synonym">Lithospermum officinale var. erythrorhizon</name>
    <dbReference type="NCBI Taxonomy" id="34254"/>
    <lineage>
        <taxon>Eukaryota</taxon>
        <taxon>Viridiplantae</taxon>
        <taxon>Streptophyta</taxon>
        <taxon>Embryophyta</taxon>
        <taxon>Tracheophyta</taxon>
        <taxon>Spermatophyta</taxon>
        <taxon>Magnoliopsida</taxon>
        <taxon>eudicotyledons</taxon>
        <taxon>Gunneridae</taxon>
        <taxon>Pentapetalae</taxon>
        <taxon>asterids</taxon>
        <taxon>lamiids</taxon>
        <taxon>Boraginales</taxon>
        <taxon>Boraginaceae</taxon>
        <taxon>Boraginoideae</taxon>
        <taxon>Lithospermeae</taxon>
        <taxon>Lithospermum</taxon>
    </lineage>
</organism>
<name>A0AAV3R4X8_LITER</name>
<dbReference type="EMBL" id="BAABME010007460">
    <property type="protein sequence ID" value="GAA0170940.1"/>
    <property type="molecule type" value="Genomic_DNA"/>
</dbReference>
<proteinExistence type="predicted"/>
<reference evidence="1 2" key="1">
    <citation type="submission" date="2024-01" db="EMBL/GenBank/DDBJ databases">
        <title>The complete chloroplast genome sequence of Lithospermum erythrorhizon: insights into the phylogenetic relationship among Boraginaceae species and the maternal lineages of purple gromwells.</title>
        <authorList>
            <person name="Okada T."/>
            <person name="Watanabe K."/>
        </authorList>
    </citation>
    <scope>NUCLEOTIDE SEQUENCE [LARGE SCALE GENOMIC DNA]</scope>
</reference>
<dbReference type="AlphaFoldDB" id="A0AAV3R4X8"/>
<protein>
    <submittedName>
        <fullName evidence="1">Uncharacterized protein</fullName>
    </submittedName>
</protein>
<evidence type="ECO:0000313" key="2">
    <source>
        <dbReference type="Proteomes" id="UP001454036"/>
    </source>
</evidence>